<evidence type="ECO:0000313" key="1">
    <source>
        <dbReference type="EMBL" id="DAF42658.1"/>
    </source>
</evidence>
<protein>
    <submittedName>
        <fullName evidence="1">Uncharacterized protein</fullName>
    </submittedName>
</protein>
<proteinExistence type="predicted"/>
<reference evidence="1" key="1">
    <citation type="journal article" date="2021" name="Proc. Natl. Acad. Sci. U.S.A.">
        <title>A Catalog of Tens of Thousands of Viruses from Human Metagenomes Reveals Hidden Associations with Chronic Diseases.</title>
        <authorList>
            <person name="Tisza M.J."/>
            <person name="Buck C.B."/>
        </authorList>
    </citation>
    <scope>NUCLEOTIDE SEQUENCE</scope>
    <source>
        <strain evidence="1">CtHip2</strain>
    </source>
</reference>
<accession>A0A8S5RW36</accession>
<dbReference type="EMBL" id="BK032497">
    <property type="protein sequence ID" value="DAF42658.1"/>
    <property type="molecule type" value="Genomic_DNA"/>
</dbReference>
<sequence length="218" mass="26027">MFYVILEKNSLKYLNSLTDNSFVELKNNIITNDYCLVYSKKDYLSLYEILKRNKCRGLALYPYISKLVFENIYPKELEKKLSVEKLNHSLFDLFIASYTNQMPSFDDEYYFLPDIQPTLNQEKLKLNIKRFNEMLAYENLLINKDDVIPSLKSIFANSVKKILKAEANEETIRLKDTEIYNRNFHYLVIAEFVINASFIYKRKDIENFLINEIELERE</sequence>
<organism evidence="1">
    <name type="scientific">Siphoviridae sp. ctHip2</name>
    <dbReference type="NCBI Taxonomy" id="2827830"/>
    <lineage>
        <taxon>Viruses</taxon>
        <taxon>Duplodnaviria</taxon>
        <taxon>Heunggongvirae</taxon>
        <taxon>Uroviricota</taxon>
        <taxon>Caudoviricetes</taxon>
    </lineage>
</organism>
<name>A0A8S5RW36_9CAUD</name>